<dbReference type="SUPFAM" id="SSF51905">
    <property type="entry name" value="FAD/NAD(P)-binding domain"/>
    <property type="match status" value="1"/>
</dbReference>
<dbReference type="Pfam" id="PF01494">
    <property type="entry name" value="FAD_binding_3"/>
    <property type="match status" value="1"/>
</dbReference>
<accession>A0A4P2PTA7</accession>
<gene>
    <name evidence="2" type="ORF">SOCEGT47_002670</name>
</gene>
<dbReference type="PANTHER" id="PTHR43422">
    <property type="entry name" value="THIAMINE THIAZOLE SYNTHASE"/>
    <property type="match status" value="1"/>
</dbReference>
<dbReference type="Proteomes" id="UP000295781">
    <property type="component" value="Chromosome"/>
</dbReference>
<evidence type="ECO:0000259" key="1">
    <source>
        <dbReference type="Pfam" id="PF01494"/>
    </source>
</evidence>
<proteinExistence type="predicted"/>
<dbReference type="PANTHER" id="PTHR43422:SF3">
    <property type="entry name" value="THIAMINE THIAZOLE SYNTHASE"/>
    <property type="match status" value="1"/>
</dbReference>
<dbReference type="GO" id="GO:0071949">
    <property type="term" value="F:FAD binding"/>
    <property type="evidence" value="ECO:0007669"/>
    <property type="project" value="InterPro"/>
</dbReference>
<dbReference type="Gene3D" id="3.50.50.60">
    <property type="entry name" value="FAD/NAD(P)-binding domain"/>
    <property type="match status" value="1"/>
</dbReference>
<dbReference type="RefSeq" id="WP_165372985.1">
    <property type="nucleotide sequence ID" value="NZ_CP012670.1"/>
</dbReference>
<dbReference type="AlphaFoldDB" id="A0A4P2PTA7"/>
<dbReference type="InterPro" id="IPR002938">
    <property type="entry name" value="FAD-bd"/>
</dbReference>
<name>A0A4P2PTA7_SORCE</name>
<sequence length="516" mass="56814">MTARGSSGGILDAAHEAGGFRGAHAVVLGAGMAGLVAARVLTEHFERVTIVDRDHLPASPEPRTSVPQGRHVHVLLGAGLDVLSGMFPGIVEEMTEDGALLRDFGEQLTWYHSGVWKVQFASGIPLVQCSRAFLEHHVRQRVRALPNVEVLDETTASGLRLSADGARVTGVHVERPGSGPGELPAELVVDASGRGSRAPQWLEASGHARPPESKVEIDIAYVSRIYRPPERYRRRPLFLIIYPRPPEQKRAGFLCSVEGGLWYVSLSGYFREHPPLDDAGYVAFARALARPELHELIKDAEPLTVPAVYRFPADRRRHFERMHRHLEGFLVLGDAACVFNPIFGQGMSVACLGASALARCLREQARGDVRGLARCFQRELASVTDLPWRLATTEDLQFPEAQGERPFWFGAMRWYNRKLEEMSAYDTEIYGRWLLVLHLMRGLGICFAPSAMRAVLGHSVRHALMPAADRARAANEPLHRSDPATRARLTPYFARIAGAQAGATRAPRPRAGGARA</sequence>
<evidence type="ECO:0000313" key="2">
    <source>
        <dbReference type="EMBL" id="AUX19814.1"/>
    </source>
</evidence>
<organism evidence="2 3">
    <name type="scientific">Sorangium cellulosum</name>
    <name type="common">Polyangium cellulosum</name>
    <dbReference type="NCBI Taxonomy" id="56"/>
    <lineage>
        <taxon>Bacteria</taxon>
        <taxon>Pseudomonadati</taxon>
        <taxon>Myxococcota</taxon>
        <taxon>Polyangia</taxon>
        <taxon>Polyangiales</taxon>
        <taxon>Polyangiaceae</taxon>
        <taxon>Sorangium</taxon>
    </lineage>
</organism>
<evidence type="ECO:0000313" key="3">
    <source>
        <dbReference type="Proteomes" id="UP000295781"/>
    </source>
</evidence>
<dbReference type="InterPro" id="IPR036188">
    <property type="entry name" value="FAD/NAD-bd_sf"/>
</dbReference>
<reference evidence="2 3" key="1">
    <citation type="submission" date="2015-09" db="EMBL/GenBank/DDBJ databases">
        <title>Sorangium comparison.</title>
        <authorList>
            <person name="Zaburannyi N."/>
            <person name="Bunk B."/>
            <person name="Overmann J."/>
            <person name="Mueller R."/>
        </authorList>
    </citation>
    <scope>NUCLEOTIDE SEQUENCE [LARGE SCALE GENOMIC DNA]</scope>
    <source>
        <strain evidence="2 3">So ceGT47</strain>
    </source>
</reference>
<dbReference type="EMBL" id="CP012670">
    <property type="protein sequence ID" value="AUX19814.1"/>
    <property type="molecule type" value="Genomic_DNA"/>
</dbReference>
<protein>
    <recommendedName>
        <fullName evidence="1">FAD-binding domain-containing protein</fullName>
    </recommendedName>
</protein>
<feature type="domain" description="FAD-binding" evidence="1">
    <location>
        <begin position="25"/>
        <end position="368"/>
    </location>
</feature>